<gene>
    <name evidence="9" type="ORF">QYS62_011526</name>
</gene>
<dbReference type="Proteomes" id="UP001489902">
    <property type="component" value="Chromosome 8"/>
</dbReference>
<evidence type="ECO:0000256" key="3">
    <source>
        <dbReference type="ARBA" id="ARBA00012350"/>
    </source>
</evidence>
<evidence type="ECO:0000313" key="10">
    <source>
        <dbReference type="Proteomes" id="UP001489902"/>
    </source>
</evidence>
<dbReference type="PANTHER" id="PTHR12145">
    <property type="entry name" value="MANNAN ENDO-1,6-ALPHA-MANNOSIDASE DCW1"/>
    <property type="match status" value="1"/>
</dbReference>
<comment type="catalytic activity">
    <reaction evidence="1">
        <text>Random hydrolysis of (1-&gt;6)-alpha-D-mannosidic linkages in unbranched (1-&gt;6)-mannans.</text>
        <dbReference type="EC" id="3.2.1.101"/>
    </reaction>
</comment>
<feature type="region of interest" description="Disordered" evidence="8">
    <location>
        <begin position="1"/>
        <end position="21"/>
    </location>
</feature>
<dbReference type="PANTHER" id="PTHR12145:SF36">
    <property type="entry name" value="MANNAN ENDO-1,6-ALPHA-MANNOSIDASE DCW1"/>
    <property type="match status" value="1"/>
</dbReference>
<evidence type="ECO:0000256" key="4">
    <source>
        <dbReference type="ARBA" id="ARBA00022729"/>
    </source>
</evidence>
<evidence type="ECO:0000256" key="1">
    <source>
        <dbReference type="ARBA" id="ARBA00001452"/>
    </source>
</evidence>
<keyword evidence="6" id="KW-0325">Glycoprotein</keyword>
<dbReference type="Gene3D" id="1.50.10.20">
    <property type="match status" value="1"/>
</dbReference>
<feature type="compositionally biased region" description="Polar residues" evidence="8">
    <location>
        <begin position="1"/>
        <end position="10"/>
    </location>
</feature>
<organism evidence="9 10">
    <name type="scientific">Fusarium acuminatum</name>
    <dbReference type="NCBI Taxonomy" id="5515"/>
    <lineage>
        <taxon>Eukaryota</taxon>
        <taxon>Fungi</taxon>
        <taxon>Dikarya</taxon>
        <taxon>Ascomycota</taxon>
        <taxon>Pezizomycotina</taxon>
        <taxon>Sordariomycetes</taxon>
        <taxon>Hypocreomycetidae</taxon>
        <taxon>Hypocreales</taxon>
        <taxon>Nectriaceae</taxon>
        <taxon>Fusarium</taxon>
        <taxon>Fusarium tricinctum species complex</taxon>
    </lineage>
</organism>
<reference evidence="9 10" key="1">
    <citation type="submission" date="2024-04" db="EMBL/GenBank/DDBJ databases">
        <title>Complete genome sequence of Fusarium acuminatum.</title>
        <authorList>
            <person name="Lan B."/>
        </authorList>
    </citation>
    <scope>NUCLEOTIDE SEQUENCE [LARGE SCALE GENOMIC DNA]</scope>
    <source>
        <strain evidence="9">1A</strain>
    </source>
</reference>
<dbReference type="EC" id="3.2.1.101" evidence="3"/>
<evidence type="ECO:0000256" key="2">
    <source>
        <dbReference type="ARBA" id="ARBA00009699"/>
    </source>
</evidence>
<accession>A0ABZ2XDC2</accession>
<dbReference type="SUPFAM" id="SSF48208">
    <property type="entry name" value="Six-hairpin glycosidases"/>
    <property type="match status" value="1"/>
</dbReference>
<dbReference type="InterPro" id="IPR005198">
    <property type="entry name" value="Glyco_hydro_76"/>
</dbReference>
<dbReference type="EMBL" id="CP151267">
    <property type="protein sequence ID" value="WZH50282.1"/>
    <property type="molecule type" value="Genomic_DNA"/>
</dbReference>
<evidence type="ECO:0000256" key="8">
    <source>
        <dbReference type="SAM" id="MobiDB-lite"/>
    </source>
</evidence>
<dbReference type="InterPro" id="IPR014480">
    <property type="entry name" value="Mannan-1_6-alpha_mannosidase"/>
</dbReference>
<keyword evidence="10" id="KW-1185">Reference proteome</keyword>
<keyword evidence="7" id="KW-0326">Glycosidase</keyword>
<keyword evidence="5" id="KW-0378">Hydrolase</keyword>
<comment type="similarity">
    <text evidence="2">Belongs to the glycosyl hydrolase 76 family.</text>
</comment>
<dbReference type="InterPro" id="IPR008928">
    <property type="entry name" value="6-hairpin_glycosidase_sf"/>
</dbReference>
<keyword evidence="4" id="KW-0732">Signal</keyword>
<evidence type="ECO:0000256" key="5">
    <source>
        <dbReference type="ARBA" id="ARBA00022801"/>
    </source>
</evidence>
<evidence type="ECO:0000256" key="7">
    <source>
        <dbReference type="ARBA" id="ARBA00023295"/>
    </source>
</evidence>
<protein>
    <recommendedName>
        <fullName evidence="3">mannan endo-1,6-alpha-mannosidase</fullName>
        <ecNumber evidence="3">3.2.1.101</ecNumber>
    </recommendedName>
</protein>
<name>A0ABZ2XDC2_9HYPO</name>
<dbReference type="Pfam" id="PF03663">
    <property type="entry name" value="Glyco_hydro_76"/>
    <property type="match status" value="1"/>
</dbReference>
<evidence type="ECO:0000256" key="6">
    <source>
        <dbReference type="ARBA" id="ARBA00023180"/>
    </source>
</evidence>
<proteinExistence type="inferred from homology"/>
<evidence type="ECO:0000313" key="9">
    <source>
        <dbReference type="EMBL" id="WZH50282.1"/>
    </source>
</evidence>
<sequence length="276" mass="30240">MLHQAGTSAGTPADGMPDNQTLAVGNDDQGFWAMAAMLAAEHSFPDPPDTDPGWLVQAQVVFNEYVSRWDSQHCNGALYTGHDAHAAWTEKVYNWQSKIGLVTEDMGIYDGVTIGDGQDCSNIVKTQWSYDTGIFIHGAAVLYNLTESDTWKKRVGGMTSDVWNKFVKNYIINEQFCEEHKQCNQDQQSFRGYLAHRMAATSQVAPYTNTNITTLLKSSAQAAAKVCDGYPTRGYEGSAGTACGFSWLADPFDDIVGFGLQINAASILMYTLVDKA</sequence>